<gene>
    <name evidence="7" type="primary">cpiC</name>
    <name evidence="7" type="ORF">PPL_00779</name>
</gene>
<evidence type="ECO:0000313" key="7">
    <source>
        <dbReference type="EMBL" id="EFA86217.1"/>
    </source>
</evidence>
<evidence type="ECO:0000256" key="4">
    <source>
        <dbReference type="ARBA" id="ARBA00022690"/>
    </source>
</evidence>
<dbReference type="InterPro" id="IPR018073">
    <property type="entry name" value="Prot_inh_cystat_CS"/>
</dbReference>
<feature type="domain" description="Cystatin" evidence="6">
    <location>
        <begin position="37"/>
        <end position="77"/>
    </location>
</feature>
<comment type="caution">
    <text evidence="7">The sequence shown here is derived from an EMBL/GenBank/DDBJ whole genome shotgun (WGS) entry which is preliminary data.</text>
</comment>
<protein>
    <submittedName>
        <fullName evidence="7">Cystatin A3</fullName>
    </submittedName>
</protein>
<comment type="subcellular location">
    <subcellularLocation>
        <location evidence="1">Cytoplasm</location>
    </subcellularLocation>
</comment>
<dbReference type="InterPro" id="IPR000010">
    <property type="entry name" value="Cystatin_dom"/>
</dbReference>
<dbReference type="AlphaFoldDB" id="D3AXE8"/>
<keyword evidence="3" id="KW-0963">Cytoplasm</keyword>
<dbReference type="Gene3D" id="3.10.450.10">
    <property type="match status" value="1"/>
</dbReference>
<dbReference type="FunCoup" id="D3AXE8">
    <property type="interactions" value="18"/>
</dbReference>
<dbReference type="PANTHER" id="PTHR11414">
    <property type="entry name" value="CYSTATIN FAMILY MEMBER"/>
    <property type="match status" value="1"/>
</dbReference>
<comment type="similarity">
    <text evidence="2">Belongs to the cystatin family.</text>
</comment>
<dbReference type="EMBL" id="ADBJ01000003">
    <property type="protein sequence ID" value="EFA86217.1"/>
    <property type="molecule type" value="Genomic_DNA"/>
</dbReference>
<evidence type="ECO:0000313" key="8">
    <source>
        <dbReference type="Proteomes" id="UP000001396"/>
    </source>
</evidence>
<dbReference type="OMA" id="DNRYMHL"/>
<evidence type="ECO:0000256" key="1">
    <source>
        <dbReference type="ARBA" id="ARBA00004496"/>
    </source>
</evidence>
<dbReference type="SUPFAM" id="SSF54403">
    <property type="entry name" value="Cystatin/monellin"/>
    <property type="match status" value="1"/>
</dbReference>
<dbReference type="STRING" id="670386.D3AXE8"/>
<dbReference type="RefSeq" id="XP_020438322.1">
    <property type="nucleotide sequence ID" value="XM_020571799.1"/>
</dbReference>
<evidence type="ECO:0000256" key="5">
    <source>
        <dbReference type="ARBA" id="ARBA00022704"/>
    </source>
</evidence>
<organism evidence="7 8">
    <name type="scientific">Heterostelium pallidum (strain ATCC 26659 / Pp 5 / PN500)</name>
    <name type="common">Cellular slime mold</name>
    <name type="synonym">Polysphondylium pallidum</name>
    <dbReference type="NCBI Taxonomy" id="670386"/>
    <lineage>
        <taxon>Eukaryota</taxon>
        <taxon>Amoebozoa</taxon>
        <taxon>Evosea</taxon>
        <taxon>Eumycetozoa</taxon>
        <taxon>Dictyostelia</taxon>
        <taxon>Acytosteliales</taxon>
        <taxon>Acytosteliaceae</taxon>
        <taxon>Heterostelium</taxon>
    </lineage>
</organism>
<name>D3AXE8_HETP5</name>
<dbReference type="GO" id="GO:0005829">
    <property type="term" value="C:cytosol"/>
    <property type="evidence" value="ECO:0007669"/>
    <property type="project" value="TreeGrafter"/>
</dbReference>
<dbReference type="PANTHER" id="PTHR11414:SF21">
    <property type="entry name" value="CYSTATIN 14A, TANDEM DUPLICATE 1-RELATED"/>
    <property type="match status" value="1"/>
</dbReference>
<dbReference type="InterPro" id="IPR046350">
    <property type="entry name" value="Cystatin_sf"/>
</dbReference>
<keyword evidence="5" id="KW-0789">Thiol protease inhibitor</keyword>
<evidence type="ECO:0000256" key="3">
    <source>
        <dbReference type="ARBA" id="ARBA00022490"/>
    </source>
</evidence>
<dbReference type="Proteomes" id="UP000001396">
    <property type="component" value="Unassembled WGS sequence"/>
</dbReference>
<dbReference type="InParanoid" id="D3AXE8"/>
<keyword evidence="4" id="KW-0646">Protease inhibitor</keyword>
<dbReference type="Pfam" id="PF00031">
    <property type="entry name" value="Cystatin"/>
    <property type="match status" value="1"/>
</dbReference>
<proteinExistence type="inferred from homology"/>
<evidence type="ECO:0000259" key="6">
    <source>
        <dbReference type="Pfam" id="PF00031"/>
    </source>
</evidence>
<evidence type="ECO:0000256" key="2">
    <source>
        <dbReference type="ARBA" id="ARBA00009403"/>
    </source>
</evidence>
<dbReference type="GO" id="GO:0004869">
    <property type="term" value="F:cysteine-type endopeptidase inhibitor activity"/>
    <property type="evidence" value="ECO:0007669"/>
    <property type="project" value="UniProtKB-KW"/>
</dbReference>
<dbReference type="PROSITE" id="PS00287">
    <property type="entry name" value="CYSTATIN"/>
    <property type="match status" value="1"/>
</dbReference>
<reference evidence="7 8" key="1">
    <citation type="journal article" date="2011" name="Genome Res.">
        <title>Phylogeny-wide analysis of social amoeba genomes highlights ancient origins for complex intercellular communication.</title>
        <authorList>
            <person name="Heidel A.J."/>
            <person name="Lawal H.M."/>
            <person name="Felder M."/>
            <person name="Schilde C."/>
            <person name="Helps N.R."/>
            <person name="Tunggal B."/>
            <person name="Rivero F."/>
            <person name="John U."/>
            <person name="Schleicher M."/>
            <person name="Eichinger L."/>
            <person name="Platzer M."/>
            <person name="Noegel A.A."/>
            <person name="Schaap P."/>
            <person name="Gloeckner G."/>
        </authorList>
    </citation>
    <scope>NUCLEOTIDE SEQUENCE [LARGE SCALE GENOMIC DNA]</scope>
    <source>
        <strain evidence="8">ATCC 26659 / Pp 5 / PN500</strain>
    </source>
</reference>
<dbReference type="InterPro" id="IPR001713">
    <property type="entry name" value="Prot_inh_stefin"/>
</dbReference>
<sequence length="90" mass="9674">MLGSIKPHEVDAEVIAAVNAVRADSKLAAIQGSFVPVQAGSQVVAGTNYFVKVEVNGGFVHLRIFKALNGEYSLHSIQEGKTLEEPITYF</sequence>
<dbReference type="GeneID" id="31356310"/>
<accession>D3AXE8</accession>
<keyword evidence="8" id="KW-1185">Reference proteome</keyword>